<dbReference type="Pfam" id="PF12260">
    <property type="entry name" value="PIP49_C"/>
    <property type="match status" value="1"/>
</dbReference>
<evidence type="ECO:0000259" key="1">
    <source>
        <dbReference type="Pfam" id="PF12260"/>
    </source>
</evidence>
<comment type="caution">
    <text evidence="2">The sequence shown here is derived from an EMBL/GenBank/DDBJ whole genome shotgun (WGS) entry which is preliminary data.</text>
</comment>
<dbReference type="Proteomes" id="UP000291343">
    <property type="component" value="Unassembled WGS sequence"/>
</dbReference>
<protein>
    <recommendedName>
        <fullName evidence="1">FAM69 protein-kinase domain-containing protein</fullName>
    </recommendedName>
</protein>
<proteinExistence type="predicted"/>
<dbReference type="EMBL" id="QKKF02010496">
    <property type="protein sequence ID" value="RZF44532.1"/>
    <property type="molecule type" value="Genomic_DNA"/>
</dbReference>
<dbReference type="OrthoDB" id="4062651at2759"/>
<dbReference type="PANTHER" id="PTHR46448:SF1">
    <property type="entry name" value="PROTEIN KINASE DOMAIN-CONTAINING PROTEIN"/>
    <property type="match status" value="1"/>
</dbReference>
<feature type="domain" description="FAM69 protein-kinase" evidence="1">
    <location>
        <begin position="15"/>
        <end position="141"/>
    </location>
</feature>
<evidence type="ECO:0000313" key="2">
    <source>
        <dbReference type="EMBL" id="RZF44532.1"/>
    </source>
</evidence>
<keyword evidence="3" id="KW-1185">Reference proteome</keyword>
<dbReference type="InterPro" id="IPR042983">
    <property type="entry name" value="PKDCC"/>
</dbReference>
<dbReference type="AlphaFoldDB" id="A0A482XFN4"/>
<gene>
    <name evidence="2" type="ORF">LSTR_LSTR002305</name>
</gene>
<dbReference type="PANTHER" id="PTHR46448">
    <property type="entry name" value="PROTEIN KINASE DOMAIN-CONTAINING PROTEIN"/>
    <property type="match status" value="1"/>
</dbReference>
<dbReference type="InterPro" id="IPR022049">
    <property type="entry name" value="FAM69_kinase_dom"/>
</dbReference>
<dbReference type="GO" id="GO:0001501">
    <property type="term" value="P:skeletal system development"/>
    <property type="evidence" value="ECO:0007669"/>
    <property type="project" value="TreeGrafter"/>
</dbReference>
<dbReference type="InParanoid" id="A0A482XFN4"/>
<name>A0A482XFN4_LAOST</name>
<sequence>MMTELGEPLHTIRLLQLSWIERLKIVKGIAEILHRLAHSPLGSLSMNDMRRQQFVLVDNTLKLSDVDDVGIAEPTCLQDEQCAIRANNDSVIEQLICLNNTCKGYNERLNIWRAGQHFIIKQFLPIGAPPFLESHIRDLLDAFERRSASATWDTQRILEATNSLLHLYETHDIDGTRKNYGSRKIPEEV</sequence>
<evidence type="ECO:0000313" key="3">
    <source>
        <dbReference type="Proteomes" id="UP000291343"/>
    </source>
</evidence>
<dbReference type="SMR" id="A0A482XFN4"/>
<dbReference type="GO" id="GO:0005576">
    <property type="term" value="C:extracellular region"/>
    <property type="evidence" value="ECO:0007669"/>
    <property type="project" value="TreeGrafter"/>
</dbReference>
<accession>A0A482XFN4</accession>
<dbReference type="GO" id="GO:0004715">
    <property type="term" value="F:non-membrane spanning protein tyrosine kinase activity"/>
    <property type="evidence" value="ECO:0007669"/>
    <property type="project" value="InterPro"/>
</dbReference>
<reference evidence="2 3" key="1">
    <citation type="journal article" date="2017" name="Gigascience">
        <title>Genome sequence of the small brown planthopper, Laodelphax striatellus.</title>
        <authorList>
            <person name="Zhu J."/>
            <person name="Jiang F."/>
            <person name="Wang X."/>
            <person name="Yang P."/>
            <person name="Bao Y."/>
            <person name="Zhao W."/>
            <person name="Wang W."/>
            <person name="Lu H."/>
            <person name="Wang Q."/>
            <person name="Cui N."/>
            <person name="Li J."/>
            <person name="Chen X."/>
            <person name="Luo L."/>
            <person name="Yu J."/>
            <person name="Kang L."/>
            <person name="Cui F."/>
        </authorList>
    </citation>
    <scope>NUCLEOTIDE SEQUENCE [LARGE SCALE GENOMIC DNA]</scope>
    <source>
        <strain evidence="2">Lst14</strain>
    </source>
</reference>
<organism evidence="2 3">
    <name type="scientific">Laodelphax striatellus</name>
    <name type="common">Small brown planthopper</name>
    <name type="synonym">Delphax striatella</name>
    <dbReference type="NCBI Taxonomy" id="195883"/>
    <lineage>
        <taxon>Eukaryota</taxon>
        <taxon>Metazoa</taxon>
        <taxon>Ecdysozoa</taxon>
        <taxon>Arthropoda</taxon>
        <taxon>Hexapoda</taxon>
        <taxon>Insecta</taxon>
        <taxon>Pterygota</taxon>
        <taxon>Neoptera</taxon>
        <taxon>Paraneoptera</taxon>
        <taxon>Hemiptera</taxon>
        <taxon>Auchenorrhyncha</taxon>
        <taxon>Fulgoroidea</taxon>
        <taxon>Delphacidae</taxon>
        <taxon>Criomorphinae</taxon>
        <taxon>Laodelphax</taxon>
    </lineage>
</organism>
<dbReference type="Gene3D" id="1.10.510.10">
    <property type="entry name" value="Transferase(Phosphotransferase) domain 1"/>
    <property type="match status" value="1"/>
</dbReference>
<dbReference type="STRING" id="195883.A0A482XFN4"/>